<dbReference type="InterPro" id="IPR001387">
    <property type="entry name" value="Cro/C1-type_HTH"/>
</dbReference>
<dbReference type="EMBL" id="JBHRZN010000001">
    <property type="protein sequence ID" value="MFC3848851.1"/>
    <property type="molecule type" value="Genomic_DNA"/>
</dbReference>
<keyword evidence="2" id="KW-1185">Reference proteome</keyword>
<evidence type="ECO:0000313" key="2">
    <source>
        <dbReference type="Proteomes" id="UP001595751"/>
    </source>
</evidence>
<sequence length="156" mass="16615">MDVPEGITPAPEGALIRQARAALWPAISATAAAKKAGISPSRWQSIERGWRWESKGVPIVDHPPAPTLAIIAAAVGVTPADLISVGRGDAASELKSLLRAQDQAAPAVDLSQVDSDDLLDELRRRLREGAREASEVPYLAAAREIDPNDASSFYRD</sequence>
<dbReference type="InterPro" id="IPR010982">
    <property type="entry name" value="Lambda_DNA-bd_dom_sf"/>
</dbReference>
<dbReference type="Gene3D" id="1.10.260.40">
    <property type="entry name" value="lambda repressor-like DNA-binding domains"/>
    <property type="match status" value="1"/>
</dbReference>
<gene>
    <name evidence="1" type="ORF">ACFORJ_01540</name>
</gene>
<accession>A0ABV7ZN78</accession>
<protein>
    <submittedName>
        <fullName evidence="1">Helix-turn-helix domain-containing protein</fullName>
    </submittedName>
</protein>
<reference evidence="2" key="1">
    <citation type="journal article" date="2019" name="Int. J. Syst. Evol. Microbiol.">
        <title>The Global Catalogue of Microorganisms (GCM) 10K type strain sequencing project: providing services to taxonomists for standard genome sequencing and annotation.</title>
        <authorList>
            <consortium name="The Broad Institute Genomics Platform"/>
            <consortium name="The Broad Institute Genome Sequencing Center for Infectious Disease"/>
            <person name="Wu L."/>
            <person name="Ma J."/>
        </authorList>
    </citation>
    <scope>NUCLEOTIDE SEQUENCE [LARGE SCALE GENOMIC DNA]</scope>
    <source>
        <strain evidence="2">CCUG 53252</strain>
    </source>
</reference>
<dbReference type="CDD" id="cd00093">
    <property type="entry name" value="HTH_XRE"/>
    <property type="match status" value="1"/>
</dbReference>
<proteinExistence type="predicted"/>
<comment type="caution">
    <text evidence="1">The sequence shown here is derived from an EMBL/GenBank/DDBJ whole genome shotgun (WGS) entry which is preliminary data.</text>
</comment>
<dbReference type="SUPFAM" id="SSF47413">
    <property type="entry name" value="lambda repressor-like DNA-binding domains"/>
    <property type="match status" value="1"/>
</dbReference>
<dbReference type="RefSeq" id="WP_290291824.1">
    <property type="nucleotide sequence ID" value="NZ_CP047211.1"/>
</dbReference>
<organism evidence="1 2">
    <name type="scientific">Corynebacterium hansenii</name>
    <dbReference type="NCBI Taxonomy" id="394964"/>
    <lineage>
        <taxon>Bacteria</taxon>
        <taxon>Bacillati</taxon>
        <taxon>Actinomycetota</taxon>
        <taxon>Actinomycetes</taxon>
        <taxon>Mycobacteriales</taxon>
        <taxon>Corynebacteriaceae</taxon>
        <taxon>Corynebacterium</taxon>
    </lineage>
</organism>
<evidence type="ECO:0000313" key="1">
    <source>
        <dbReference type="EMBL" id="MFC3848851.1"/>
    </source>
</evidence>
<dbReference type="Proteomes" id="UP001595751">
    <property type="component" value="Unassembled WGS sequence"/>
</dbReference>
<name>A0ABV7ZN78_9CORY</name>